<evidence type="ECO:0000313" key="3">
    <source>
        <dbReference type="EMBL" id="GIM69899.1"/>
    </source>
</evidence>
<protein>
    <recommendedName>
        <fullName evidence="5">PknH-like extracellular domain-containing protein</fullName>
    </recommendedName>
</protein>
<gene>
    <name evidence="3" type="ORF">Aco04nite_17450</name>
</gene>
<reference evidence="3" key="1">
    <citation type="submission" date="2021-03" db="EMBL/GenBank/DDBJ databases">
        <title>Whole genome shotgun sequence of Actinoplanes consettensis NBRC 14913.</title>
        <authorList>
            <person name="Komaki H."/>
            <person name="Tamura T."/>
        </authorList>
    </citation>
    <scope>NUCLEOTIDE SEQUENCE</scope>
    <source>
        <strain evidence="3">NBRC 14913</strain>
    </source>
</reference>
<dbReference type="AlphaFoldDB" id="A0A919SDY6"/>
<organism evidence="3 4">
    <name type="scientific">Winogradskya consettensis</name>
    <dbReference type="NCBI Taxonomy" id="113560"/>
    <lineage>
        <taxon>Bacteria</taxon>
        <taxon>Bacillati</taxon>
        <taxon>Actinomycetota</taxon>
        <taxon>Actinomycetes</taxon>
        <taxon>Micromonosporales</taxon>
        <taxon>Micromonosporaceae</taxon>
        <taxon>Winogradskya</taxon>
    </lineage>
</organism>
<proteinExistence type="predicted"/>
<keyword evidence="4" id="KW-1185">Reference proteome</keyword>
<sequence>MTPLTVRTAAPFFAIAALAGGCTSSPSAAPAPSLSPVPSPPPSSAPWLQPVERTCTDVIALMATATGAPWTLTEGPAETGDKAEPGGHKCSGKASATSSTPPALIMVTYLLRRSDRDTPASMLDQVKRRTGDCTTELPSPPDGAGYATSCVDQQDPALASSTTTLLFEAGWISVQVSAQGSSVAAFASKTSQKAAISGLSLI</sequence>
<feature type="signal peptide" evidence="2">
    <location>
        <begin position="1"/>
        <end position="19"/>
    </location>
</feature>
<feature type="region of interest" description="Disordered" evidence="1">
    <location>
        <begin position="25"/>
        <end position="48"/>
    </location>
</feature>
<evidence type="ECO:0000256" key="2">
    <source>
        <dbReference type="SAM" id="SignalP"/>
    </source>
</evidence>
<name>A0A919SDY6_9ACTN</name>
<feature type="chain" id="PRO_5039058111" description="PknH-like extracellular domain-containing protein" evidence="2">
    <location>
        <begin position="20"/>
        <end position="202"/>
    </location>
</feature>
<dbReference type="Proteomes" id="UP000680865">
    <property type="component" value="Unassembled WGS sequence"/>
</dbReference>
<evidence type="ECO:0000313" key="4">
    <source>
        <dbReference type="Proteomes" id="UP000680865"/>
    </source>
</evidence>
<evidence type="ECO:0008006" key="5">
    <source>
        <dbReference type="Google" id="ProtNLM"/>
    </source>
</evidence>
<accession>A0A919SDY6</accession>
<feature type="compositionally biased region" description="Pro residues" evidence="1">
    <location>
        <begin position="33"/>
        <end position="44"/>
    </location>
</feature>
<evidence type="ECO:0000256" key="1">
    <source>
        <dbReference type="SAM" id="MobiDB-lite"/>
    </source>
</evidence>
<keyword evidence="2" id="KW-0732">Signal</keyword>
<comment type="caution">
    <text evidence="3">The sequence shown here is derived from an EMBL/GenBank/DDBJ whole genome shotgun (WGS) entry which is preliminary data.</text>
</comment>
<dbReference type="EMBL" id="BOQP01000008">
    <property type="protein sequence ID" value="GIM69899.1"/>
    <property type="molecule type" value="Genomic_DNA"/>
</dbReference>
<feature type="region of interest" description="Disordered" evidence="1">
    <location>
        <begin position="69"/>
        <end position="98"/>
    </location>
</feature>
<dbReference type="PROSITE" id="PS51257">
    <property type="entry name" value="PROKAR_LIPOPROTEIN"/>
    <property type="match status" value="1"/>
</dbReference>